<dbReference type="InterPro" id="IPR000531">
    <property type="entry name" value="Beta-barrel_TonB"/>
</dbReference>
<dbReference type="Pfam" id="PF13715">
    <property type="entry name" value="CarbopepD_reg_2"/>
    <property type="match status" value="1"/>
</dbReference>
<keyword evidence="13" id="KW-1185">Reference proteome</keyword>
<dbReference type="NCBIfam" id="TIGR04056">
    <property type="entry name" value="OMP_RagA_SusC"/>
    <property type="match status" value="1"/>
</dbReference>
<evidence type="ECO:0000256" key="2">
    <source>
        <dbReference type="ARBA" id="ARBA00022448"/>
    </source>
</evidence>
<gene>
    <name evidence="12" type="ORF">GCM10023231_33280</name>
</gene>
<dbReference type="Proteomes" id="UP001501411">
    <property type="component" value="Unassembled WGS sequence"/>
</dbReference>
<feature type="domain" description="TonB-dependent receptor plug" evidence="11">
    <location>
        <begin position="130"/>
        <end position="238"/>
    </location>
</feature>
<dbReference type="EMBL" id="BAABIQ010000042">
    <property type="protein sequence ID" value="GAA4801791.1"/>
    <property type="molecule type" value="Genomic_DNA"/>
</dbReference>
<comment type="caution">
    <text evidence="12">The sequence shown here is derived from an EMBL/GenBank/DDBJ whole genome shotgun (WGS) entry which is preliminary data.</text>
</comment>
<comment type="subcellular location">
    <subcellularLocation>
        <location evidence="1 8">Cell outer membrane</location>
        <topology evidence="1 8">Multi-pass membrane protein</topology>
    </subcellularLocation>
</comment>
<evidence type="ECO:0000313" key="12">
    <source>
        <dbReference type="EMBL" id="GAA4801791.1"/>
    </source>
</evidence>
<dbReference type="Pfam" id="PF07715">
    <property type="entry name" value="Plug"/>
    <property type="match status" value="1"/>
</dbReference>
<feature type="domain" description="TonB-dependent receptor-like beta-barrel" evidence="10">
    <location>
        <begin position="471"/>
        <end position="873"/>
    </location>
</feature>
<comment type="similarity">
    <text evidence="8 9">Belongs to the TonB-dependent receptor family.</text>
</comment>
<dbReference type="InterPro" id="IPR023997">
    <property type="entry name" value="TonB-dep_OMP_SusC/RagA_CS"/>
</dbReference>
<evidence type="ECO:0000256" key="6">
    <source>
        <dbReference type="ARBA" id="ARBA00023136"/>
    </source>
</evidence>
<dbReference type="InterPro" id="IPR012910">
    <property type="entry name" value="Plug_dom"/>
</dbReference>
<organism evidence="12 13">
    <name type="scientific">Olivibacter ginsenosidimutans</name>
    <dbReference type="NCBI Taxonomy" id="1176537"/>
    <lineage>
        <taxon>Bacteria</taxon>
        <taxon>Pseudomonadati</taxon>
        <taxon>Bacteroidota</taxon>
        <taxon>Sphingobacteriia</taxon>
        <taxon>Sphingobacteriales</taxon>
        <taxon>Sphingobacteriaceae</taxon>
        <taxon>Olivibacter</taxon>
    </lineage>
</organism>
<reference evidence="13" key="1">
    <citation type="journal article" date="2019" name="Int. J. Syst. Evol. Microbiol.">
        <title>The Global Catalogue of Microorganisms (GCM) 10K type strain sequencing project: providing services to taxonomists for standard genome sequencing and annotation.</title>
        <authorList>
            <consortium name="The Broad Institute Genomics Platform"/>
            <consortium name="The Broad Institute Genome Sequencing Center for Infectious Disease"/>
            <person name="Wu L."/>
            <person name="Ma J."/>
        </authorList>
    </citation>
    <scope>NUCLEOTIDE SEQUENCE [LARGE SCALE GENOMIC DNA]</scope>
    <source>
        <strain evidence="13">JCM 18200</strain>
    </source>
</reference>
<evidence type="ECO:0000256" key="3">
    <source>
        <dbReference type="ARBA" id="ARBA00022452"/>
    </source>
</evidence>
<dbReference type="Gene3D" id="2.170.130.10">
    <property type="entry name" value="TonB-dependent receptor, plug domain"/>
    <property type="match status" value="1"/>
</dbReference>
<dbReference type="InterPro" id="IPR036942">
    <property type="entry name" value="Beta-barrel_TonB_sf"/>
</dbReference>
<name>A0ABP9C0G1_9SPHI</name>
<dbReference type="RefSeq" id="WP_345233399.1">
    <property type="nucleotide sequence ID" value="NZ_BAABIQ010000042.1"/>
</dbReference>
<keyword evidence="12" id="KW-0675">Receptor</keyword>
<dbReference type="InterPro" id="IPR023996">
    <property type="entry name" value="TonB-dep_OMP_SusC/RagA"/>
</dbReference>
<evidence type="ECO:0000256" key="9">
    <source>
        <dbReference type="RuleBase" id="RU003357"/>
    </source>
</evidence>
<keyword evidence="5 9" id="KW-0798">TonB box</keyword>
<dbReference type="Pfam" id="PF00593">
    <property type="entry name" value="TonB_dep_Rec_b-barrel"/>
    <property type="match status" value="1"/>
</dbReference>
<evidence type="ECO:0000259" key="11">
    <source>
        <dbReference type="Pfam" id="PF07715"/>
    </source>
</evidence>
<proteinExistence type="inferred from homology"/>
<dbReference type="PROSITE" id="PS52016">
    <property type="entry name" value="TONB_DEPENDENT_REC_3"/>
    <property type="match status" value="1"/>
</dbReference>
<dbReference type="InterPro" id="IPR039426">
    <property type="entry name" value="TonB-dep_rcpt-like"/>
</dbReference>
<keyword evidence="6 8" id="KW-0472">Membrane</keyword>
<evidence type="ECO:0000256" key="7">
    <source>
        <dbReference type="ARBA" id="ARBA00023237"/>
    </source>
</evidence>
<protein>
    <submittedName>
        <fullName evidence="12">TonB-dependent receptor</fullName>
    </submittedName>
</protein>
<sequence length="1051" mass="116522">MKTIFTATNRIVWLCLLLGLVVQFRAFCKPLAALQERVVRGKVSEVGTNEPLTGVSVRVKGTSVGTTTNQLGNYEIRITSEEAILVFSYTGKKTIERPVETSTTVDVAMEDDQYMLAEAEVYTGYMTQKKADLTGSIVMAGASDIAKNPAANAMKSLQGKLAGVHITTNGGDPSEGVGVQIRGISSLSGGVKPLIVLDGMPTENLNLRDINAGDIESIQVLKDAASASIYGARASGGVILIQTKKGKNGQTTVEYNGSVALSTVTSKPTLMNAEQYGTAMFRAYAYDEAVYGLPMSLPTTYDFTWHRDANGRPVLDAVKPAEWLNSEHTVKGSDTDWLDEILQSAMMTSHQLTVSSGTERSRSLFSLGYYNNEGTQINTFFRQYSIRANTEYSLIDNRLKIGENLAVSYLQYKGGNEMRWALIDPPAVPVHDINGGWAGAAGFDDFSNPVRLLTDGKDNINHYVKVIGNIFADLKIWNGISARTQFGIDYGNAYNRTLDKLWSETGGRNSAGENYVGNSQSHPLSYVWTNTLSYNMSKGDHSLDAVAGVEYTRFVQEGFSARREGVYLEDRDFAHIGVTTGTKYSLGSSADEYVYLSMFGKANYAYKNTYLLSATLRRDGSSLFGANNRYGVFPAFSAGWRIKNESFMQKYDWLSELKIRAGWGANGNVQGLPRGYTSTPFTTDYFGTSYPIEGNETGPLYSGYRRTWLGNPDLKWETTTQTDVAVDFGFLDNRISGSVGYYFKKTTDILVQTPYIAAMGEGGEPWINGADMNNRGVEFEITYRNDPKHAFQYSISANLGTYKTKIVSLPENVINKYPGDGINDLVLGRTPNILYGLVADGIFKTQEEVDNSPEQVGKAIGRIRYKDLDGNGVIEELNDRTYIGITDPDFFGGMTFDFSYHNFDLNVFLQGVFGNKVDNVWKRESDLWNITVPAQKNHPTRILDAWYFDNPNTEIPAITNSTTNAEHRLSSYFVEDGSYLKLRTIELGYTFPSVIASKMKMQRLRLYASARNVFTLKKSWGKDRFTSFDPEMPGYGYLTPFYATFGINVTF</sequence>
<dbReference type="Gene3D" id="2.60.40.1120">
    <property type="entry name" value="Carboxypeptidase-like, regulatory domain"/>
    <property type="match status" value="1"/>
</dbReference>
<keyword evidence="2 8" id="KW-0813">Transport</keyword>
<dbReference type="Gene3D" id="2.40.170.20">
    <property type="entry name" value="TonB-dependent receptor, beta-barrel domain"/>
    <property type="match status" value="1"/>
</dbReference>
<keyword evidence="7 8" id="KW-0998">Cell outer membrane</keyword>
<dbReference type="SUPFAM" id="SSF49464">
    <property type="entry name" value="Carboxypeptidase regulatory domain-like"/>
    <property type="match status" value="1"/>
</dbReference>
<evidence type="ECO:0000313" key="13">
    <source>
        <dbReference type="Proteomes" id="UP001501411"/>
    </source>
</evidence>
<keyword evidence="4 8" id="KW-0812">Transmembrane</keyword>
<evidence type="ECO:0000256" key="5">
    <source>
        <dbReference type="ARBA" id="ARBA00023077"/>
    </source>
</evidence>
<evidence type="ECO:0000259" key="10">
    <source>
        <dbReference type="Pfam" id="PF00593"/>
    </source>
</evidence>
<evidence type="ECO:0000256" key="8">
    <source>
        <dbReference type="PROSITE-ProRule" id="PRU01360"/>
    </source>
</evidence>
<accession>A0ABP9C0G1</accession>
<evidence type="ECO:0000256" key="1">
    <source>
        <dbReference type="ARBA" id="ARBA00004571"/>
    </source>
</evidence>
<dbReference type="InterPro" id="IPR008969">
    <property type="entry name" value="CarboxyPept-like_regulatory"/>
</dbReference>
<dbReference type="NCBIfam" id="TIGR04057">
    <property type="entry name" value="SusC_RagA_signa"/>
    <property type="match status" value="1"/>
</dbReference>
<evidence type="ECO:0000256" key="4">
    <source>
        <dbReference type="ARBA" id="ARBA00022692"/>
    </source>
</evidence>
<keyword evidence="3 8" id="KW-1134">Transmembrane beta strand</keyword>
<dbReference type="SUPFAM" id="SSF56935">
    <property type="entry name" value="Porins"/>
    <property type="match status" value="1"/>
</dbReference>
<dbReference type="InterPro" id="IPR037066">
    <property type="entry name" value="Plug_dom_sf"/>
</dbReference>